<evidence type="ECO:0000259" key="1">
    <source>
        <dbReference type="Pfam" id="PF13192"/>
    </source>
</evidence>
<dbReference type="InterPro" id="IPR005243">
    <property type="entry name" value="THIRX-like_proc"/>
</dbReference>
<dbReference type="Proteomes" id="UP000527352">
    <property type="component" value="Unassembled WGS sequence"/>
</dbReference>
<dbReference type="RefSeq" id="WP_028759669.1">
    <property type="nucleotide sequence ID" value="NZ_JABAEB010000006.1"/>
</dbReference>
<accession>A0ABX1KNI3</accession>
<proteinExistence type="predicted"/>
<feature type="domain" description="Thioredoxin-like fold" evidence="1">
    <location>
        <begin position="4"/>
        <end position="77"/>
    </location>
</feature>
<name>A0ABX1KNI3_9GAMM</name>
<dbReference type="InterPro" id="IPR012336">
    <property type="entry name" value="Thioredoxin-like_fold"/>
</dbReference>
<dbReference type="Gene3D" id="3.40.30.10">
    <property type="entry name" value="Glutaredoxin"/>
    <property type="match status" value="1"/>
</dbReference>
<evidence type="ECO:0000313" key="3">
    <source>
        <dbReference type="Proteomes" id="UP000527352"/>
    </source>
</evidence>
<dbReference type="NCBIfam" id="TIGR00412">
    <property type="entry name" value="redox_disulf_2"/>
    <property type="match status" value="1"/>
</dbReference>
<dbReference type="SUPFAM" id="SSF52833">
    <property type="entry name" value="Thioredoxin-like"/>
    <property type="match status" value="1"/>
</dbReference>
<dbReference type="Pfam" id="PF13192">
    <property type="entry name" value="Thioredoxin_3"/>
    <property type="match status" value="1"/>
</dbReference>
<dbReference type="InterPro" id="IPR036249">
    <property type="entry name" value="Thioredoxin-like_sf"/>
</dbReference>
<comment type="caution">
    <text evidence="2">The sequence shown here is derived from an EMBL/GenBank/DDBJ whole genome shotgun (WGS) entry which is preliminary data.</text>
</comment>
<keyword evidence="3" id="KW-1185">Reference proteome</keyword>
<dbReference type="EMBL" id="JABAEB010000006">
    <property type="protein sequence ID" value="NLQ23533.1"/>
    <property type="molecule type" value="Genomic_DNA"/>
</dbReference>
<sequence length="78" mass="8667">MLCIKVLGKGCEKCTNTAALITAIANNHSISINLIMETNPEIIMDYRVVSSPAVVINERLVHWGSTPQQQMVESWLKI</sequence>
<gene>
    <name evidence="2" type="ORF">HGO26_11710</name>
</gene>
<dbReference type="PANTHER" id="PTHR36450:SF1">
    <property type="entry name" value="THIOREDOXIN"/>
    <property type="match status" value="1"/>
</dbReference>
<protein>
    <submittedName>
        <fullName evidence="2">Thioredoxin family protein</fullName>
    </submittedName>
</protein>
<dbReference type="PANTHER" id="PTHR36450">
    <property type="entry name" value="THIOREDOXIN"/>
    <property type="match status" value="1"/>
</dbReference>
<reference evidence="2 3" key="1">
    <citation type="submission" date="2020-04" db="EMBL/GenBank/DDBJ databases">
        <title>The first description of lens atrophy caused by putative novel Shewanella sp. that is a new emerging pathogen for cultured rainbow trout?</title>
        <authorList>
            <person name="Saticioglu I.B."/>
            <person name="Duman M."/>
            <person name="Altun S."/>
        </authorList>
    </citation>
    <scope>NUCLEOTIDE SEQUENCE [LARGE SCALE GENOMIC DNA]</scope>
    <source>
        <strain evidence="2 3">S-1</strain>
    </source>
</reference>
<evidence type="ECO:0000313" key="2">
    <source>
        <dbReference type="EMBL" id="NLQ23533.1"/>
    </source>
</evidence>
<organism evidence="2 3">
    <name type="scientific">Shewanella oncorhynchi</name>
    <dbReference type="NCBI Taxonomy" id="2726434"/>
    <lineage>
        <taxon>Bacteria</taxon>
        <taxon>Pseudomonadati</taxon>
        <taxon>Pseudomonadota</taxon>
        <taxon>Gammaproteobacteria</taxon>
        <taxon>Alteromonadales</taxon>
        <taxon>Shewanellaceae</taxon>
        <taxon>Shewanella</taxon>
    </lineage>
</organism>